<feature type="transmembrane region" description="Helical" evidence="1">
    <location>
        <begin position="41"/>
        <end position="59"/>
    </location>
</feature>
<comment type="caution">
    <text evidence="2">The sequence shown here is derived from an EMBL/GenBank/DDBJ whole genome shotgun (WGS) entry which is preliminary data.</text>
</comment>
<dbReference type="EMBL" id="ASPP01010681">
    <property type="protein sequence ID" value="ETO22495.1"/>
    <property type="molecule type" value="Genomic_DNA"/>
</dbReference>
<protein>
    <submittedName>
        <fullName evidence="2">Uncharacterized protein</fullName>
    </submittedName>
</protein>
<accession>X6N895</accession>
<keyword evidence="1" id="KW-1133">Transmembrane helix</keyword>
<name>X6N895_RETFI</name>
<dbReference type="AlphaFoldDB" id="X6N895"/>
<gene>
    <name evidence="2" type="ORF">RFI_14704</name>
</gene>
<sequence>MKILQMDFYYVLNAFNASDVIATTMASTSTDHTDFVVKVDTMLSVVCALLVQFPTWFYIDRVFLNAKKDEEEMERRRTNHGKAQSKNILIFFVTSNLACLTQTLLNILYTQGGDNKPILIQFLHDSLWLVARLFFYYVIIQRLKSVLLHSTFQYQERVYWLLHVAAIVQSFLGSSCVISEIFLSDIGINPVAFITIFVCDIVILDIALIFLFSNALTRLIVYSSKYKKKKIIFFFY</sequence>
<evidence type="ECO:0000313" key="3">
    <source>
        <dbReference type="Proteomes" id="UP000023152"/>
    </source>
</evidence>
<keyword evidence="3" id="KW-1185">Reference proteome</keyword>
<dbReference type="Proteomes" id="UP000023152">
    <property type="component" value="Unassembled WGS sequence"/>
</dbReference>
<keyword evidence="1" id="KW-0472">Membrane</keyword>
<feature type="transmembrane region" description="Helical" evidence="1">
    <location>
        <begin position="118"/>
        <end position="139"/>
    </location>
</feature>
<feature type="transmembrane region" description="Helical" evidence="1">
    <location>
        <begin position="194"/>
        <end position="221"/>
    </location>
</feature>
<proteinExistence type="predicted"/>
<organism evidence="2 3">
    <name type="scientific">Reticulomyxa filosa</name>
    <dbReference type="NCBI Taxonomy" id="46433"/>
    <lineage>
        <taxon>Eukaryota</taxon>
        <taxon>Sar</taxon>
        <taxon>Rhizaria</taxon>
        <taxon>Retaria</taxon>
        <taxon>Foraminifera</taxon>
        <taxon>Monothalamids</taxon>
        <taxon>Reticulomyxidae</taxon>
        <taxon>Reticulomyxa</taxon>
    </lineage>
</organism>
<evidence type="ECO:0000256" key="1">
    <source>
        <dbReference type="SAM" id="Phobius"/>
    </source>
</evidence>
<keyword evidence="1" id="KW-0812">Transmembrane</keyword>
<reference evidence="2 3" key="1">
    <citation type="journal article" date="2013" name="Curr. Biol.">
        <title>The Genome of the Foraminiferan Reticulomyxa filosa.</title>
        <authorList>
            <person name="Glockner G."/>
            <person name="Hulsmann N."/>
            <person name="Schleicher M."/>
            <person name="Noegel A.A."/>
            <person name="Eichinger L."/>
            <person name="Gallinger C."/>
            <person name="Pawlowski J."/>
            <person name="Sierra R."/>
            <person name="Euteneuer U."/>
            <person name="Pillet L."/>
            <person name="Moustafa A."/>
            <person name="Platzer M."/>
            <person name="Groth M."/>
            <person name="Szafranski K."/>
            <person name="Schliwa M."/>
        </authorList>
    </citation>
    <scope>NUCLEOTIDE SEQUENCE [LARGE SCALE GENOMIC DNA]</scope>
</reference>
<evidence type="ECO:0000313" key="2">
    <source>
        <dbReference type="EMBL" id="ETO22495.1"/>
    </source>
</evidence>
<feature type="transmembrane region" description="Helical" evidence="1">
    <location>
        <begin position="88"/>
        <end position="112"/>
    </location>
</feature>
<feature type="transmembrane region" description="Helical" evidence="1">
    <location>
        <begin position="160"/>
        <end position="182"/>
    </location>
</feature>